<evidence type="ECO:0000313" key="10">
    <source>
        <dbReference type="Proteomes" id="UP000612456"/>
    </source>
</evidence>
<evidence type="ECO:0000256" key="1">
    <source>
        <dbReference type="ARBA" id="ARBA00004651"/>
    </source>
</evidence>
<evidence type="ECO:0000256" key="3">
    <source>
        <dbReference type="ARBA" id="ARBA00022475"/>
    </source>
</evidence>
<dbReference type="PANTHER" id="PTHR43005">
    <property type="entry name" value="BLR7065 PROTEIN"/>
    <property type="match status" value="1"/>
</dbReference>
<comment type="caution">
    <text evidence="9">The sequence shown here is derived from an EMBL/GenBank/DDBJ whole genome shotgun (WGS) entry which is preliminary data.</text>
</comment>
<dbReference type="InterPro" id="IPR000515">
    <property type="entry name" value="MetI-like"/>
</dbReference>
<keyword evidence="4 7" id="KW-0812">Transmembrane</keyword>
<keyword evidence="5 7" id="KW-1133">Transmembrane helix</keyword>
<evidence type="ECO:0000256" key="2">
    <source>
        <dbReference type="ARBA" id="ARBA00022448"/>
    </source>
</evidence>
<dbReference type="SUPFAM" id="SSF160964">
    <property type="entry name" value="MalF N-terminal region-like"/>
    <property type="match status" value="1"/>
</dbReference>
<sequence length="301" mass="33875">MNNLKTDARDRMTAWLFLFPGLLILLFSYVYPLLYSLKLSFSSWDMLDLSSSMQWNGFGNYVRVLSEPKFLDSLVRTLLFAGGALFLQIFLGMVTALWATNENLSSRFTRIVRGMILAPMIISPIVAGILWRILYSVEYGPINAVLGWFGIEQRLWIADQGSALFSVMLVEVWANTSFVTIILVGALLSMSHEPNQAAQVDGANTWQTFYHVTLPQLKPVLMIVALLRIMDLFKGFDFIYSMTYGGPGDSTEVLTMFIYKQGIKFLDMTGAAASSWVLMILLMPFSIYLLRKTLASDSQNG</sequence>
<name>A0A916ZI71_9BACL</name>
<organism evidence="9 10">
    <name type="scientific">Paenibacillus nasutitermitis</name>
    <dbReference type="NCBI Taxonomy" id="1652958"/>
    <lineage>
        <taxon>Bacteria</taxon>
        <taxon>Bacillati</taxon>
        <taxon>Bacillota</taxon>
        <taxon>Bacilli</taxon>
        <taxon>Bacillales</taxon>
        <taxon>Paenibacillaceae</taxon>
        <taxon>Paenibacillus</taxon>
    </lineage>
</organism>
<keyword evidence="10" id="KW-1185">Reference proteome</keyword>
<dbReference type="Proteomes" id="UP000612456">
    <property type="component" value="Unassembled WGS sequence"/>
</dbReference>
<feature type="transmembrane region" description="Helical" evidence="7">
    <location>
        <begin position="78"/>
        <end position="99"/>
    </location>
</feature>
<accession>A0A916ZI71</accession>
<proteinExistence type="inferred from homology"/>
<dbReference type="InterPro" id="IPR035906">
    <property type="entry name" value="MetI-like_sf"/>
</dbReference>
<comment type="similarity">
    <text evidence="7">Belongs to the binding-protein-dependent transport system permease family.</text>
</comment>
<reference evidence="9" key="1">
    <citation type="journal article" date="2014" name="Int. J. Syst. Evol. Microbiol.">
        <title>Complete genome sequence of Corynebacterium casei LMG S-19264T (=DSM 44701T), isolated from a smear-ripened cheese.</title>
        <authorList>
            <consortium name="US DOE Joint Genome Institute (JGI-PGF)"/>
            <person name="Walter F."/>
            <person name="Albersmeier A."/>
            <person name="Kalinowski J."/>
            <person name="Ruckert C."/>
        </authorList>
    </citation>
    <scope>NUCLEOTIDE SEQUENCE</scope>
    <source>
        <strain evidence="9">CGMCC 1.15178</strain>
    </source>
</reference>
<evidence type="ECO:0000256" key="5">
    <source>
        <dbReference type="ARBA" id="ARBA00022989"/>
    </source>
</evidence>
<feature type="transmembrane region" description="Helical" evidence="7">
    <location>
        <begin position="111"/>
        <end position="134"/>
    </location>
</feature>
<protein>
    <submittedName>
        <fullName evidence="9">ABC transporter permease</fullName>
    </submittedName>
</protein>
<dbReference type="Gene3D" id="1.10.3720.10">
    <property type="entry name" value="MetI-like"/>
    <property type="match status" value="1"/>
</dbReference>
<comment type="subcellular location">
    <subcellularLocation>
        <location evidence="1 7">Cell membrane</location>
        <topology evidence="1 7">Multi-pass membrane protein</topology>
    </subcellularLocation>
</comment>
<dbReference type="SUPFAM" id="SSF161098">
    <property type="entry name" value="MetI-like"/>
    <property type="match status" value="1"/>
</dbReference>
<dbReference type="PANTHER" id="PTHR43005:SF1">
    <property type="entry name" value="SPERMIDINE_PUTRESCINE TRANSPORT SYSTEM PERMEASE PROTEIN"/>
    <property type="match status" value="1"/>
</dbReference>
<dbReference type="RefSeq" id="WP_188999871.1">
    <property type="nucleotide sequence ID" value="NZ_BMHP01000011.1"/>
</dbReference>
<keyword evidence="2 7" id="KW-0813">Transport</keyword>
<keyword evidence="3" id="KW-1003">Cell membrane</keyword>
<evidence type="ECO:0000256" key="6">
    <source>
        <dbReference type="ARBA" id="ARBA00023136"/>
    </source>
</evidence>
<dbReference type="PROSITE" id="PS50928">
    <property type="entry name" value="ABC_TM1"/>
    <property type="match status" value="1"/>
</dbReference>
<dbReference type="EMBL" id="BMHP01000011">
    <property type="protein sequence ID" value="GGD99156.1"/>
    <property type="molecule type" value="Genomic_DNA"/>
</dbReference>
<dbReference type="GO" id="GO:0055085">
    <property type="term" value="P:transmembrane transport"/>
    <property type="evidence" value="ECO:0007669"/>
    <property type="project" value="InterPro"/>
</dbReference>
<feature type="domain" description="ABC transmembrane type-1" evidence="8">
    <location>
        <begin position="74"/>
        <end position="291"/>
    </location>
</feature>
<gene>
    <name evidence="9" type="ORF">GCM10010911_67550</name>
</gene>
<evidence type="ECO:0000313" key="9">
    <source>
        <dbReference type="EMBL" id="GGD99156.1"/>
    </source>
</evidence>
<evidence type="ECO:0000259" key="8">
    <source>
        <dbReference type="PROSITE" id="PS50928"/>
    </source>
</evidence>
<feature type="transmembrane region" description="Helical" evidence="7">
    <location>
        <begin position="163"/>
        <end position="188"/>
    </location>
</feature>
<dbReference type="GO" id="GO:0005886">
    <property type="term" value="C:plasma membrane"/>
    <property type="evidence" value="ECO:0007669"/>
    <property type="project" value="UniProtKB-SubCell"/>
</dbReference>
<dbReference type="Pfam" id="PF00528">
    <property type="entry name" value="BPD_transp_1"/>
    <property type="match status" value="1"/>
</dbReference>
<dbReference type="CDD" id="cd06261">
    <property type="entry name" value="TM_PBP2"/>
    <property type="match status" value="1"/>
</dbReference>
<evidence type="ECO:0000256" key="7">
    <source>
        <dbReference type="RuleBase" id="RU363032"/>
    </source>
</evidence>
<feature type="transmembrane region" description="Helical" evidence="7">
    <location>
        <begin position="265"/>
        <end position="290"/>
    </location>
</feature>
<evidence type="ECO:0000256" key="4">
    <source>
        <dbReference type="ARBA" id="ARBA00022692"/>
    </source>
</evidence>
<reference evidence="9" key="2">
    <citation type="submission" date="2020-09" db="EMBL/GenBank/DDBJ databases">
        <authorList>
            <person name="Sun Q."/>
            <person name="Zhou Y."/>
        </authorList>
    </citation>
    <scope>NUCLEOTIDE SEQUENCE</scope>
    <source>
        <strain evidence="9">CGMCC 1.15178</strain>
    </source>
</reference>
<keyword evidence="6 7" id="KW-0472">Membrane</keyword>
<dbReference type="AlphaFoldDB" id="A0A916ZI71"/>
<feature type="transmembrane region" description="Helical" evidence="7">
    <location>
        <begin position="12"/>
        <end position="34"/>
    </location>
</feature>